<dbReference type="STRING" id="1071918.SAMN05421544_1188"/>
<accession>A0A1G7EX40</accession>
<dbReference type="Proteomes" id="UP000198517">
    <property type="component" value="Unassembled WGS sequence"/>
</dbReference>
<dbReference type="AlphaFoldDB" id="A0A1G7EX40"/>
<evidence type="ECO:0000313" key="2">
    <source>
        <dbReference type="EMBL" id="SDE68263.1"/>
    </source>
</evidence>
<evidence type="ECO:0000256" key="1">
    <source>
        <dbReference type="SAM" id="Phobius"/>
    </source>
</evidence>
<dbReference type="EMBL" id="FNAS01000018">
    <property type="protein sequence ID" value="SDE68263.1"/>
    <property type="molecule type" value="Genomic_DNA"/>
</dbReference>
<keyword evidence="3" id="KW-1185">Reference proteome</keyword>
<keyword evidence="1" id="KW-0812">Transmembrane</keyword>
<sequence length="218" mass="25618">MFLPHQNVGLFLSFFSRICTAIFALMELVKFKKDSSFLRIKASYLDESSVQLTAKEEEKKQRLAHAWALRLNNKYSTHQTIQILMREHSISRATAYRDYNWSMQIFGDLDATSLAAERQVLKEAFWNEYQLARKAGNGDLAVKALKEYRSLFNFDAEENQVDPNKIQAHEYHMKMPRWVYKKLDELFSDGVVDFNNMDVEDVDFREAANDNNEEQHEE</sequence>
<evidence type="ECO:0000313" key="3">
    <source>
        <dbReference type="Proteomes" id="UP000198517"/>
    </source>
</evidence>
<reference evidence="2 3" key="1">
    <citation type="submission" date="2016-10" db="EMBL/GenBank/DDBJ databases">
        <authorList>
            <person name="de Groot N.N."/>
        </authorList>
    </citation>
    <scope>NUCLEOTIDE SEQUENCE [LARGE SCALE GENOMIC DNA]</scope>
    <source>
        <strain evidence="2 3">DSM 24015</strain>
    </source>
</reference>
<organism evidence="2 3">
    <name type="scientific">Riemerella columbipharyngis</name>
    <dbReference type="NCBI Taxonomy" id="1071918"/>
    <lineage>
        <taxon>Bacteria</taxon>
        <taxon>Pseudomonadati</taxon>
        <taxon>Bacteroidota</taxon>
        <taxon>Flavobacteriia</taxon>
        <taxon>Flavobacteriales</taxon>
        <taxon>Weeksellaceae</taxon>
        <taxon>Riemerella</taxon>
    </lineage>
</organism>
<keyword evidence="1" id="KW-1133">Transmembrane helix</keyword>
<protein>
    <submittedName>
        <fullName evidence="2">Uncharacterized protein</fullName>
    </submittedName>
</protein>
<name>A0A1G7EX40_9FLAO</name>
<feature type="transmembrane region" description="Helical" evidence="1">
    <location>
        <begin position="6"/>
        <end position="29"/>
    </location>
</feature>
<proteinExistence type="predicted"/>
<gene>
    <name evidence="2" type="ORF">SAMN05421544_1188</name>
</gene>
<keyword evidence="1" id="KW-0472">Membrane</keyword>